<comment type="caution">
    <text evidence="1">The sequence shown here is derived from an EMBL/GenBank/DDBJ whole genome shotgun (WGS) entry which is preliminary data.</text>
</comment>
<name>A0A1Y1WGC8_9FUNG</name>
<gene>
    <name evidence="1" type="ORF">BCR32DRAFT_272230</name>
</gene>
<evidence type="ECO:0000313" key="2">
    <source>
        <dbReference type="Proteomes" id="UP000193944"/>
    </source>
</evidence>
<reference evidence="1 2" key="2">
    <citation type="submission" date="2016-08" db="EMBL/GenBank/DDBJ databases">
        <title>Pervasive Adenine N6-methylation of Active Genes in Fungi.</title>
        <authorList>
            <consortium name="DOE Joint Genome Institute"/>
            <person name="Mondo S.J."/>
            <person name="Dannebaum R.O."/>
            <person name="Kuo R.C."/>
            <person name="Labutti K."/>
            <person name="Haridas S."/>
            <person name="Kuo A."/>
            <person name="Salamov A."/>
            <person name="Ahrendt S.R."/>
            <person name="Lipzen A."/>
            <person name="Sullivan W."/>
            <person name="Andreopoulos W.B."/>
            <person name="Clum A."/>
            <person name="Lindquist E."/>
            <person name="Daum C."/>
            <person name="Ramamoorthy G.K."/>
            <person name="Gryganskyi A."/>
            <person name="Culley D."/>
            <person name="Magnuson J.K."/>
            <person name="James T.Y."/>
            <person name="O'Malley M.A."/>
            <person name="Stajich J.E."/>
            <person name="Spatafora J.W."/>
            <person name="Visel A."/>
            <person name="Grigoriev I.V."/>
        </authorList>
    </citation>
    <scope>NUCLEOTIDE SEQUENCE [LARGE SCALE GENOMIC DNA]</scope>
    <source>
        <strain evidence="1 2">S4</strain>
    </source>
</reference>
<dbReference type="InterPro" id="IPR008709">
    <property type="entry name" value="Neurochondrin"/>
</dbReference>
<dbReference type="PANTHER" id="PTHR13109:SF7">
    <property type="entry name" value="NEUROCHONDRIN"/>
    <property type="match status" value="1"/>
</dbReference>
<keyword evidence="2" id="KW-1185">Reference proteome</keyword>
<reference evidence="1 2" key="1">
    <citation type="submission" date="2016-08" db="EMBL/GenBank/DDBJ databases">
        <title>A Parts List for Fungal Cellulosomes Revealed by Comparative Genomics.</title>
        <authorList>
            <consortium name="DOE Joint Genome Institute"/>
            <person name="Haitjema C.H."/>
            <person name="Gilmore S.P."/>
            <person name="Henske J.K."/>
            <person name="Solomon K.V."/>
            <person name="De Groot R."/>
            <person name="Kuo A."/>
            <person name="Mondo S.J."/>
            <person name="Salamov A.A."/>
            <person name="Labutti K."/>
            <person name="Zhao Z."/>
            <person name="Chiniquy J."/>
            <person name="Barry K."/>
            <person name="Brewer H.M."/>
            <person name="Purvine S.O."/>
            <person name="Wright A.T."/>
            <person name="Boxma B."/>
            <person name="Van Alen T."/>
            <person name="Hackstein J.H."/>
            <person name="Baker S.E."/>
            <person name="Grigoriev I.V."/>
            <person name="O'Malley M.A."/>
        </authorList>
    </citation>
    <scope>NUCLEOTIDE SEQUENCE [LARGE SCALE GENOMIC DNA]</scope>
    <source>
        <strain evidence="1 2">S4</strain>
    </source>
</reference>
<dbReference type="SUPFAM" id="SSF48371">
    <property type="entry name" value="ARM repeat"/>
    <property type="match status" value="1"/>
</dbReference>
<sequence length="685" mass="79742">MITETISSKEKNILNDKNIEEQIKKCMLLLQSHTKDEEKFVALLILPKLLNPNDKKLMTIVFKEIDFVFLRRLLISEYSDNNDLELQTSLYKIISLNIISSFCYYPEFINDKRILKTIPYMISLLKENESLEVLNEILDIFILLTNGEKSLKEISNLESIKSINSLIINSNNDEIKEKGIKIFKILSQVGENKSVIEVLPSITEYFININSVIKFQILEFFVVLFANSSLNEINSLNDTTWLINIQKALKVLLLNKLGSSQNDNCLVLISSLIRMKGISFFFPEKKDYIKNEYLKNGDKEIHIMEDIQFLTLVTHLACTETRVLLDDYKDDDDIKEMNLKNEEKLKIIENQKRTQQMLPICYEIIEFMINLLVQYSESDNNENINCNNEIYNILKKNNINSKWILSFREALSETILALMEFVTEKTEIYKETQKKEKIDNIIVLLSVRILSSWLSENIEMFEKEISYIIPALIDISKIKPKSIDIIPINNISLVFSEITSNETYQEEFIKQNGVKILLYFLENNNEINENTLLNILITLINIVMLNPNHVQSKQTEWKQLLTYYNKYKYTKDSNITLYSYLIILELSILRLINSECNSENEKIIIEDSINYIVDYKNNSDPTVKNLWNLSFSILAELSEKNTTIGKILLLNTAKLVSITKDTSLSDTEKNYLNIIFNAIRKAAKN</sequence>
<dbReference type="AlphaFoldDB" id="A0A1Y1WGC8"/>
<dbReference type="EMBL" id="MCFG01000392">
    <property type="protein sequence ID" value="ORX72593.1"/>
    <property type="molecule type" value="Genomic_DNA"/>
</dbReference>
<evidence type="ECO:0000313" key="1">
    <source>
        <dbReference type="EMBL" id="ORX72593.1"/>
    </source>
</evidence>
<dbReference type="InterPro" id="IPR016024">
    <property type="entry name" value="ARM-type_fold"/>
</dbReference>
<dbReference type="Proteomes" id="UP000193944">
    <property type="component" value="Unassembled WGS sequence"/>
</dbReference>
<organism evidence="1 2">
    <name type="scientific">Anaeromyces robustus</name>
    <dbReference type="NCBI Taxonomy" id="1754192"/>
    <lineage>
        <taxon>Eukaryota</taxon>
        <taxon>Fungi</taxon>
        <taxon>Fungi incertae sedis</taxon>
        <taxon>Chytridiomycota</taxon>
        <taxon>Chytridiomycota incertae sedis</taxon>
        <taxon>Neocallimastigomycetes</taxon>
        <taxon>Neocallimastigales</taxon>
        <taxon>Neocallimastigaceae</taxon>
        <taxon>Anaeromyces</taxon>
    </lineage>
</organism>
<dbReference type="PANTHER" id="PTHR13109">
    <property type="entry name" value="NEUROCHONDRIN"/>
    <property type="match status" value="1"/>
</dbReference>
<proteinExistence type="predicted"/>
<dbReference type="OrthoDB" id="8962942at2759"/>
<protein>
    <recommendedName>
        <fullName evidence="3">Neurochondrin-domain-containing protein</fullName>
    </recommendedName>
</protein>
<evidence type="ECO:0008006" key="3">
    <source>
        <dbReference type="Google" id="ProtNLM"/>
    </source>
</evidence>
<dbReference type="STRING" id="1754192.A0A1Y1WGC8"/>
<accession>A0A1Y1WGC8</accession>
<dbReference type="Pfam" id="PF05536">
    <property type="entry name" value="Neurochondrin"/>
    <property type="match status" value="1"/>
</dbReference>